<evidence type="ECO:0000256" key="2">
    <source>
        <dbReference type="SAM" id="MobiDB-lite"/>
    </source>
</evidence>
<dbReference type="Gene3D" id="1.10.287.70">
    <property type="match status" value="1"/>
</dbReference>
<feature type="coiled-coil region" evidence="1">
    <location>
        <begin position="721"/>
        <end position="748"/>
    </location>
</feature>
<keyword evidence="3" id="KW-1133">Transmembrane helix</keyword>
<keyword evidence="3" id="KW-0472">Membrane</keyword>
<feature type="transmembrane region" description="Helical" evidence="3">
    <location>
        <begin position="544"/>
        <end position="568"/>
    </location>
</feature>
<evidence type="ECO:0000256" key="1">
    <source>
        <dbReference type="SAM" id="Coils"/>
    </source>
</evidence>
<dbReference type="AlphaFoldDB" id="A0A0G4HJ66"/>
<gene>
    <name evidence="4" type="ORF">Cvel_7050</name>
</gene>
<dbReference type="VEuPathDB" id="CryptoDB:Cvel_7050"/>
<feature type="compositionally biased region" description="Basic and acidic residues" evidence="2">
    <location>
        <begin position="124"/>
        <end position="150"/>
    </location>
</feature>
<accession>A0A0G4HJ66</accession>
<proteinExistence type="predicted"/>
<feature type="region of interest" description="Disordered" evidence="2">
    <location>
        <begin position="749"/>
        <end position="879"/>
    </location>
</feature>
<sequence>MQSNEVQDIFKGGVPLDDFISGGGKSVAVSSTLAAIQASISTMNTDVATDISTTQASMERTTVVSSQRVTDNLTSMSSCLAAAHTGSTLCTGLSMTRRLLEEGPSEDPSWTSQGFFWAPPRRAQRLERDKRPRRANWEHDKTQEEKEKQDKLNIEQSRLEFEGESLRSPLHFPKWDVVFIEAEKTEIHARVAYVREQRRRKEAINLERSLIRDKCGHPENKNSPRCRRLTILDFYDETCAATCVQTGYPADNPMPTTTPSAVANMRQDSFDTIAAACKDSSTYTDFFGNTCGWYAQYDPGCQKAGSIEVQNNCPVTCDNCGASYITEIYALFDEQQWCYCSTADEWTMNGNRQLIFDIPNSADEFGFFREAGDAFSFEAWVKNPAGHALLQLYKGDDLCVEFGPREVGPYWSSSLSYQPYALRSDSTYSYPRHYPLQVVMEDVSMKMNAMTNGDQTLMLALDFCESQISASEFSDVRIASASYVSEMQSTTPPFIEDNYVLTGSKLEIIWSLTEEGVEFDEVNLQSYQQMSTERPWPSDDDVFYYLYLVTFALLVFFILLNFFLAIIVDAYAEVKKEVEKSALEEEDGEDGFLEENPWVTREQIVSMVPLFANTKRVCCGCCCSWCCCNRGKSTQGSMLTEAYDGEDDKWKNELRTQIQNPHQKVAASPTSPSKYAANVSVKSDGSFLDLEEPRGGDLRSLKSTRTLRRGESKKLTEKGMMKKILQKLEEQEELILELSTKLEAKLKEEPAVDARPTPLPPPIVFSTAPVPPPPPSHEIPASLRKAPETSRAPTETSRAPAETFRAPPETSRAPPETSRGVAAIPQTQQRFTGADSDDGSEFPTGRNFSGRPLRRPPKLVVAGRKPGIGMDSGPESPSP</sequence>
<protein>
    <recommendedName>
        <fullName evidence="5">Ion transport domain-containing protein</fullName>
    </recommendedName>
</protein>
<evidence type="ECO:0008006" key="5">
    <source>
        <dbReference type="Google" id="ProtNLM"/>
    </source>
</evidence>
<feature type="compositionally biased region" description="Pro residues" evidence="2">
    <location>
        <begin position="757"/>
        <end position="777"/>
    </location>
</feature>
<keyword evidence="1" id="KW-0175">Coiled coil</keyword>
<name>A0A0G4HJ66_9ALVE</name>
<keyword evidence="3" id="KW-0812">Transmembrane</keyword>
<feature type="region of interest" description="Disordered" evidence="2">
    <location>
        <begin position="121"/>
        <end position="150"/>
    </location>
</feature>
<dbReference type="EMBL" id="CDMZ01002847">
    <property type="protein sequence ID" value="CEM44130.1"/>
    <property type="molecule type" value="Genomic_DNA"/>
</dbReference>
<reference evidence="4" key="1">
    <citation type="submission" date="2014-11" db="EMBL/GenBank/DDBJ databases">
        <authorList>
            <person name="Otto D Thomas"/>
            <person name="Naeem Raeece"/>
        </authorList>
    </citation>
    <scope>NUCLEOTIDE SEQUENCE</scope>
</reference>
<organism evidence="4">
    <name type="scientific">Chromera velia CCMP2878</name>
    <dbReference type="NCBI Taxonomy" id="1169474"/>
    <lineage>
        <taxon>Eukaryota</taxon>
        <taxon>Sar</taxon>
        <taxon>Alveolata</taxon>
        <taxon>Colpodellida</taxon>
        <taxon>Chromeraceae</taxon>
        <taxon>Chromera</taxon>
    </lineage>
</organism>
<evidence type="ECO:0000313" key="4">
    <source>
        <dbReference type="EMBL" id="CEM44130.1"/>
    </source>
</evidence>
<evidence type="ECO:0000256" key="3">
    <source>
        <dbReference type="SAM" id="Phobius"/>
    </source>
</evidence>